<accession>A0AAD9IDW2</accession>
<proteinExistence type="predicted"/>
<feature type="compositionally biased region" description="Low complexity" evidence="1">
    <location>
        <begin position="297"/>
        <end position="306"/>
    </location>
</feature>
<evidence type="ECO:0000313" key="3">
    <source>
        <dbReference type="Proteomes" id="UP001255856"/>
    </source>
</evidence>
<keyword evidence="3" id="KW-1185">Reference proteome</keyword>
<comment type="caution">
    <text evidence="2">The sequence shown here is derived from an EMBL/GenBank/DDBJ whole genome shotgun (WGS) entry which is preliminary data.</text>
</comment>
<feature type="region of interest" description="Disordered" evidence="1">
    <location>
        <begin position="24"/>
        <end position="96"/>
    </location>
</feature>
<feature type="compositionally biased region" description="Low complexity" evidence="1">
    <location>
        <begin position="54"/>
        <end position="85"/>
    </location>
</feature>
<protein>
    <submittedName>
        <fullName evidence="2">Uncharacterized protein</fullName>
    </submittedName>
</protein>
<dbReference type="Proteomes" id="UP001255856">
    <property type="component" value="Unassembled WGS sequence"/>
</dbReference>
<feature type="region of interest" description="Disordered" evidence="1">
    <location>
        <begin position="287"/>
        <end position="306"/>
    </location>
</feature>
<evidence type="ECO:0000256" key="1">
    <source>
        <dbReference type="SAM" id="MobiDB-lite"/>
    </source>
</evidence>
<sequence>MANATALAGEEQVHFLAKHPSLRDGIGFSLPAGSSVGDTAEPAQEGDAGRGPEEGPAADADGEAPEAGARAAPAPGPAQADPASAQEIPPAAQARQRSAITHFAALLPAHVSAVASASTSSAYAAALQALTGNRAGPDARPGFPFPPQFMPVVVDARGAHQAAPPPGRAAAVQVAILRQREEAAAADRQREGPPVVQFVVNPHGAAAPAARPRPGLWAQLRQRLRDPGNIHVQALVQLVVVLAILYQVWGNCPPRRFIALLLLGLALWLSTFPPVRRYLAGLVGQNPPRQGGEGEPEAPVEGADAAAAPPVRRGLAQEAVTFIVGFLSSILPGFQVDPHDADAIAAAQADWGDGEPDAGVAG</sequence>
<dbReference type="EMBL" id="JASFZW010000014">
    <property type="protein sequence ID" value="KAK2075598.1"/>
    <property type="molecule type" value="Genomic_DNA"/>
</dbReference>
<dbReference type="AlphaFoldDB" id="A0AAD9IDW2"/>
<reference evidence="2" key="1">
    <citation type="submission" date="2021-01" db="EMBL/GenBank/DDBJ databases">
        <authorList>
            <person name="Eckstrom K.M.E."/>
        </authorList>
    </citation>
    <scope>NUCLEOTIDE SEQUENCE</scope>
    <source>
        <strain evidence="2">UVCC 0001</strain>
    </source>
</reference>
<evidence type="ECO:0000313" key="2">
    <source>
        <dbReference type="EMBL" id="KAK2075598.1"/>
    </source>
</evidence>
<name>A0AAD9IDW2_PROWI</name>
<gene>
    <name evidence="2" type="ORF">QBZ16_001706</name>
</gene>
<organism evidence="2 3">
    <name type="scientific">Prototheca wickerhamii</name>
    <dbReference type="NCBI Taxonomy" id="3111"/>
    <lineage>
        <taxon>Eukaryota</taxon>
        <taxon>Viridiplantae</taxon>
        <taxon>Chlorophyta</taxon>
        <taxon>core chlorophytes</taxon>
        <taxon>Trebouxiophyceae</taxon>
        <taxon>Chlorellales</taxon>
        <taxon>Chlorellaceae</taxon>
        <taxon>Prototheca</taxon>
    </lineage>
</organism>